<dbReference type="AlphaFoldDB" id="A0A1I6KRF8"/>
<dbReference type="InterPro" id="IPR050248">
    <property type="entry name" value="Polysacc_deacetylase_ArnD"/>
</dbReference>
<reference evidence="2 3" key="1">
    <citation type="submission" date="2016-10" db="EMBL/GenBank/DDBJ databases">
        <authorList>
            <person name="de Groot N.N."/>
        </authorList>
    </citation>
    <scope>NUCLEOTIDE SEQUENCE [LARGE SCALE GENOMIC DNA]</scope>
    <source>
        <strain evidence="2 3">743A</strain>
    </source>
</reference>
<evidence type="ECO:0000259" key="1">
    <source>
        <dbReference type="PROSITE" id="PS51677"/>
    </source>
</evidence>
<accession>A0A1I6KRF8</accession>
<dbReference type="GO" id="GO:0005975">
    <property type="term" value="P:carbohydrate metabolic process"/>
    <property type="evidence" value="ECO:0007669"/>
    <property type="project" value="InterPro"/>
</dbReference>
<dbReference type="Proteomes" id="UP000199659">
    <property type="component" value="Unassembled WGS sequence"/>
</dbReference>
<feature type="domain" description="NodB homology" evidence="1">
    <location>
        <begin position="72"/>
        <end position="262"/>
    </location>
</feature>
<dbReference type="InterPro" id="IPR002509">
    <property type="entry name" value="NODB_dom"/>
</dbReference>
<dbReference type="OrthoDB" id="9806342at2"/>
<protein>
    <submittedName>
        <fullName evidence="2">Peptidoglycan/xylan/chitin deacetylase, PgdA/CDA1 family</fullName>
    </submittedName>
</protein>
<proteinExistence type="predicted"/>
<gene>
    <name evidence="2" type="ORF">SAMN05661086_02619</name>
</gene>
<dbReference type="InterPro" id="IPR011330">
    <property type="entry name" value="Glyco_hydro/deAcase_b/a-brl"/>
</dbReference>
<keyword evidence="3" id="KW-1185">Reference proteome</keyword>
<dbReference type="SUPFAM" id="SSF88713">
    <property type="entry name" value="Glycoside hydrolase/deacetylase"/>
    <property type="match status" value="1"/>
</dbReference>
<name>A0A1I6KRF8_9FIRM</name>
<dbReference type="EMBL" id="FOYZ01000010">
    <property type="protein sequence ID" value="SFR93791.1"/>
    <property type="molecule type" value="Genomic_DNA"/>
</dbReference>
<evidence type="ECO:0000313" key="3">
    <source>
        <dbReference type="Proteomes" id="UP000199659"/>
    </source>
</evidence>
<sequence>MSKNIFIAVFCIVALILCYKVEQSVYQTKTYSYYKSLTADMQDSLLVQDTDAKQSMQDNVLEENEKEAEIKKVAYLTFDDGPSKITKDVLKVLKDEDVRATFFIIGSQITEDTEPVLKEMIDNGNVIGVHTYSHVGKSIYKSPDAYFEDFTKACDKIKEVTGMEPKILRFPWGSTNSFMSNYSEKIISELELEGFTYYDWNVSAEDSVGKPTEYSILHNIEKDYKKYKQPVILMHDSAINKLTAKVLPKIIKELKEEGYSFDTLDHMETPYQFARD</sequence>
<dbReference type="Pfam" id="PF01522">
    <property type="entry name" value="Polysacc_deac_1"/>
    <property type="match status" value="1"/>
</dbReference>
<dbReference type="CDD" id="cd10944">
    <property type="entry name" value="CE4_SmPgdA_like"/>
    <property type="match status" value="1"/>
</dbReference>
<evidence type="ECO:0000313" key="2">
    <source>
        <dbReference type="EMBL" id="SFR93791.1"/>
    </source>
</evidence>
<organism evidence="2 3">
    <name type="scientific">Anaeromicropila populeti</name>
    <dbReference type="NCBI Taxonomy" id="37658"/>
    <lineage>
        <taxon>Bacteria</taxon>
        <taxon>Bacillati</taxon>
        <taxon>Bacillota</taxon>
        <taxon>Clostridia</taxon>
        <taxon>Lachnospirales</taxon>
        <taxon>Lachnospiraceae</taxon>
        <taxon>Anaeromicropila</taxon>
    </lineage>
</organism>
<dbReference type="PROSITE" id="PS51677">
    <property type="entry name" value="NODB"/>
    <property type="match status" value="1"/>
</dbReference>
<dbReference type="RefSeq" id="WP_092561502.1">
    <property type="nucleotide sequence ID" value="NZ_FOYZ01000010.1"/>
</dbReference>
<dbReference type="PANTHER" id="PTHR10587">
    <property type="entry name" value="GLYCOSYL TRANSFERASE-RELATED"/>
    <property type="match status" value="1"/>
</dbReference>
<dbReference type="GO" id="GO:0016810">
    <property type="term" value="F:hydrolase activity, acting on carbon-nitrogen (but not peptide) bonds"/>
    <property type="evidence" value="ECO:0007669"/>
    <property type="project" value="InterPro"/>
</dbReference>
<dbReference type="Gene3D" id="3.20.20.370">
    <property type="entry name" value="Glycoside hydrolase/deacetylase"/>
    <property type="match status" value="1"/>
</dbReference>
<dbReference type="PANTHER" id="PTHR10587:SF125">
    <property type="entry name" value="POLYSACCHARIDE DEACETYLASE YHEN-RELATED"/>
    <property type="match status" value="1"/>
</dbReference>
<dbReference type="STRING" id="37658.SAMN05661086_02619"/>